<evidence type="ECO:0000256" key="5">
    <source>
        <dbReference type="ARBA" id="ARBA00038007"/>
    </source>
</evidence>
<evidence type="ECO:0000256" key="3">
    <source>
        <dbReference type="ARBA" id="ARBA00022552"/>
    </source>
</evidence>
<dbReference type="GO" id="GO:0003676">
    <property type="term" value="F:nucleic acid binding"/>
    <property type="evidence" value="ECO:0007669"/>
    <property type="project" value="InterPro"/>
</dbReference>
<keyword evidence="2" id="KW-0690">Ribosome biogenesis</keyword>
<evidence type="ECO:0000256" key="6">
    <source>
        <dbReference type="ARBA" id="ARBA00040137"/>
    </source>
</evidence>
<gene>
    <name evidence="11" type="ORF">PACTADRAFT_52188</name>
</gene>
<name>A0A1E4TMU2_PACTA</name>
<evidence type="ECO:0000256" key="9">
    <source>
        <dbReference type="SAM" id="MobiDB-lite"/>
    </source>
</evidence>
<sequence length="146" mass="16322">MGLAAPREKQRFGFDPRNTNWSNNTSRFGHQYLAKLGWQPGKGLGLVEHATTTHVKVTIREDNVGLGAKLARSQKKDEFDGGECVGLDVFQRLLGRLNGKEDQISQELDRQRKDNIINGKWGISFVKGEALKSTWDAETKKLIVTG</sequence>
<protein>
    <recommendedName>
        <fullName evidence="7">Protein PXR1</fullName>
    </recommendedName>
    <alternativeName>
        <fullName evidence="8">PinX1-related protein 1</fullName>
    </alternativeName>
    <alternativeName>
        <fullName evidence="6">Protein pxr1</fullName>
    </alternativeName>
</protein>
<proteinExistence type="inferred from homology"/>
<evidence type="ECO:0000256" key="7">
    <source>
        <dbReference type="ARBA" id="ARBA00040376"/>
    </source>
</evidence>
<evidence type="ECO:0000313" key="11">
    <source>
        <dbReference type="EMBL" id="ODV93049.1"/>
    </source>
</evidence>
<dbReference type="InterPro" id="IPR000467">
    <property type="entry name" value="G_patch_dom"/>
</dbReference>
<dbReference type="AlphaFoldDB" id="A0A1E4TMU2"/>
<evidence type="ECO:0000313" key="12">
    <source>
        <dbReference type="Proteomes" id="UP000094236"/>
    </source>
</evidence>
<evidence type="ECO:0000256" key="4">
    <source>
        <dbReference type="ARBA" id="ARBA00023242"/>
    </source>
</evidence>
<dbReference type="PROSITE" id="PS50174">
    <property type="entry name" value="G_PATCH"/>
    <property type="match status" value="1"/>
</dbReference>
<dbReference type="Pfam" id="PF01585">
    <property type="entry name" value="G-patch"/>
    <property type="match status" value="1"/>
</dbReference>
<evidence type="ECO:0000256" key="2">
    <source>
        <dbReference type="ARBA" id="ARBA00022517"/>
    </source>
</evidence>
<dbReference type="GO" id="GO:0005730">
    <property type="term" value="C:nucleolus"/>
    <property type="evidence" value="ECO:0007669"/>
    <property type="project" value="UniProtKB-SubCell"/>
</dbReference>
<dbReference type="OrthoDB" id="29523at2759"/>
<organism evidence="11 12">
    <name type="scientific">Pachysolen tannophilus NRRL Y-2460</name>
    <dbReference type="NCBI Taxonomy" id="669874"/>
    <lineage>
        <taxon>Eukaryota</taxon>
        <taxon>Fungi</taxon>
        <taxon>Dikarya</taxon>
        <taxon>Ascomycota</taxon>
        <taxon>Saccharomycotina</taxon>
        <taxon>Pichiomycetes</taxon>
        <taxon>Pachysolenaceae</taxon>
        <taxon>Pachysolen</taxon>
    </lineage>
</organism>
<comment type="similarity">
    <text evidence="5">Belongs to the PINX1 family.</text>
</comment>
<accession>A0A1E4TMU2</accession>
<evidence type="ECO:0000256" key="8">
    <source>
        <dbReference type="ARBA" id="ARBA00041961"/>
    </source>
</evidence>
<dbReference type="GO" id="GO:0006364">
    <property type="term" value="P:rRNA processing"/>
    <property type="evidence" value="ECO:0007669"/>
    <property type="project" value="UniProtKB-KW"/>
</dbReference>
<dbReference type="PANTHER" id="PTHR23149">
    <property type="entry name" value="G PATCH DOMAIN CONTAINING PROTEIN"/>
    <property type="match status" value="1"/>
</dbReference>
<feature type="region of interest" description="Disordered" evidence="9">
    <location>
        <begin position="1"/>
        <end position="20"/>
    </location>
</feature>
<comment type="subcellular location">
    <subcellularLocation>
        <location evidence="1">Nucleus</location>
        <location evidence="1">Nucleolus</location>
    </subcellularLocation>
</comment>
<keyword evidence="4" id="KW-0539">Nucleus</keyword>
<reference evidence="12" key="1">
    <citation type="submission" date="2016-05" db="EMBL/GenBank/DDBJ databases">
        <title>Comparative genomics of biotechnologically important yeasts.</title>
        <authorList>
            <consortium name="DOE Joint Genome Institute"/>
            <person name="Riley R."/>
            <person name="Haridas S."/>
            <person name="Wolfe K.H."/>
            <person name="Lopes M.R."/>
            <person name="Hittinger C.T."/>
            <person name="Goker M."/>
            <person name="Salamov A."/>
            <person name="Wisecaver J."/>
            <person name="Long T.M."/>
            <person name="Aerts A.L."/>
            <person name="Barry K."/>
            <person name="Choi C."/>
            <person name="Clum A."/>
            <person name="Coughlan A.Y."/>
            <person name="Deshpande S."/>
            <person name="Douglass A.P."/>
            <person name="Hanson S.J."/>
            <person name="Klenk H.-P."/>
            <person name="Labutti K."/>
            <person name="Lapidus A."/>
            <person name="Lindquist E."/>
            <person name="Lipzen A."/>
            <person name="Meier-Kolthoff J.P."/>
            <person name="Ohm R.A."/>
            <person name="Otillar R.P."/>
            <person name="Pangilinan J."/>
            <person name="Peng Y."/>
            <person name="Rokas A."/>
            <person name="Rosa C.A."/>
            <person name="Scheuner C."/>
            <person name="Sibirny A.A."/>
            <person name="Slot J.C."/>
            <person name="Stielow J.B."/>
            <person name="Sun H."/>
            <person name="Kurtzman C.P."/>
            <person name="Blackwell M."/>
            <person name="Grigoriev I.V."/>
            <person name="Jeffries T.W."/>
        </authorList>
    </citation>
    <scope>NUCLEOTIDE SEQUENCE [LARGE SCALE GENOMIC DNA]</scope>
    <source>
        <strain evidence="12">NRRL Y-2460</strain>
    </source>
</reference>
<keyword evidence="3" id="KW-0698">rRNA processing</keyword>
<evidence type="ECO:0000259" key="10">
    <source>
        <dbReference type="PROSITE" id="PS50174"/>
    </source>
</evidence>
<dbReference type="EMBL" id="KV454066">
    <property type="protein sequence ID" value="ODV93049.1"/>
    <property type="molecule type" value="Genomic_DNA"/>
</dbReference>
<dbReference type="InterPro" id="IPR050656">
    <property type="entry name" value="PINX1"/>
</dbReference>
<dbReference type="PANTHER" id="PTHR23149:SF31">
    <property type="entry name" value="PROTEIN PXR1"/>
    <property type="match status" value="1"/>
</dbReference>
<dbReference type="Proteomes" id="UP000094236">
    <property type="component" value="Unassembled WGS sequence"/>
</dbReference>
<feature type="non-terminal residue" evidence="11">
    <location>
        <position position="146"/>
    </location>
</feature>
<dbReference type="SMART" id="SM00443">
    <property type="entry name" value="G_patch"/>
    <property type="match status" value="1"/>
</dbReference>
<evidence type="ECO:0000256" key="1">
    <source>
        <dbReference type="ARBA" id="ARBA00004604"/>
    </source>
</evidence>
<dbReference type="STRING" id="669874.A0A1E4TMU2"/>
<feature type="domain" description="G-patch" evidence="10">
    <location>
        <begin position="25"/>
        <end position="71"/>
    </location>
</feature>
<feature type="compositionally biased region" description="Basic and acidic residues" evidence="9">
    <location>
        <begin position="1"/>
        <end position="14"/>
    </location>
</feature>
<keyword evidence="12" id="KW-1185">Reference proteome</keyword>